<evidence type="ECO:0000313" key="2">
    <source>
        <dbReference type="Proteomes" id="UP000736672"/>
    </source>
</evidence>
<dbReference type="OrthoDB" id="4505556at2759"/>
<dbReference type="AlphaFoldDB" id="A0A9P9R7T8"/>
<organism evidence="1 2">
    <name type="scientific">Fusarium solani</name>
    <name type="common">Filamentous fungus</name>
    <dbReference type="NCBI Taxonomy" id="169388"/>
    <lineage>
        <taxon>Eukaryota</taxon>
        <taxon>Fungi</taxon>
        <taxon>Dikarya</taxon>
        <taxon>Ascomycota</taxon>
        <taxon>Pezizomycotina</taxon>
        <taxon>Sordariomycetes</taxon>
        <taxon>Hypocreomycetidae</taxon>
        <taxon>Hypocreales</taxon>
        <taxon>Nectriaceae</taxon>
        <taxon>Fusarium</taxon>
        <taxon>Fusarium solani species complex</taxon>
    </lineage>
</organism>
<dbReference type="EMBL" id="JAGTJS010000005">
    <property type="protein sequence ID" value="KAH7268300.1"/>
    <property type="molecule type" value="Genomic_DNA"/>
</dbReference>
<dbReference type="Proteomes" id="UP000736672">
    <property type="component" value="Unassembled WGS sequence"/>
</dbReference>
<reference evidence="1" key="1">
    <citation type="journal article" date="2021" name="Nat. Commun.">
        <title>Genetic determinants of endophytism in the Arabidopsis root mycobiome.</title>
        <authorList>
            <person name="Mesny F."/>
            <person name="Miyauchi S."/>
            <person name="Thiergart T."/>
            <person name="Pickel B."/>
            <person name="Atanasova L."/>
            <person name="Karlsson M."/>
            <person name="Huettel B."/>
            <person name="Barry K.W."/>
            <person name="Haridas S."/>
            <person name="Chen C."/>
            <person name="Bauer D."/>
            <person name="Andreopoulos W."/>
            <person name="Pangilinan J."/>
            <person name="LaButti K."/>
            <person name="Riley R."/>
            <person name="Lipzen A."/>
            <person name="Clum A."/>
            <person name="Drula E."/>
            <person name="Henrissat B."/>
            <person name="Kohler A."/>
            <person name="Grigoriev I.V."/>
            <person name="Martin F.M."/>
            <person name="Hacquard S."/>
        </authorList>
    </citation>
    <scope>NUCLEOTIDE SEQUENCE</scope>
    <source>
        <strain evidence="1">FSSC 5 MPI-SDFR-AT-0091</strain>
    </source>
</reference>
<keyword evidence="2" id="KW-1185">Reference proteome</keyword>
<evidence type="ECO:0000313" key="1">
    <source>
        <dbReference type="EMBL" id="KAH7268300.1"/>
    </source>
</evidence>
<protein>
    <submittedName>
        <fullName evidence="1">Uncharacterized protein</fullName>
    </submittedName>
</protein>
<sequence length="349" mass="39997">MDEKGHTQYKIAEDGCLAYMTRLAMVIHSALPRFSQIQSLKFDFSSILYGDNWEQDNADFFESMATAMRRSKLDKLDELHIWLPLAFDFGYFLDDKDETVYSTESLFKRLAYLDLNFQGSTDEREGLEFRSHQPNKENAKHVRQLLSLAPNVHTLWVEGEDLLLDRSAFSPSLRPKLLDLQNLSISATALTEIVRRCNETLQKVVMRGVYLESGTWEEILLAMSELPLLVDCFIETCDYGRESAHYRPSVEPSENSSSCNPTYDFFIETNRSSDVNALGDVLVRIHKNKCRLHGDSYSTPAGLEGEAQMKDSEPRARLLRAYVRKGYCIEGSESEESEDDLENELFAFE</sequence>
<proteinExistence type="predicted"/>
<name>A0A9P9R7T8_FUSSL</name>
<accession>A0A9P9R7T8</accession>
<gene>
    <name evidence="1" type="ORF">B0J15DRAFT_545173</name>
</gene>
<comment type="caution">
    <text evidence="1">The sequence shown here is derived from an EMBL/GenBank/DDBJ whole genome shotgun (WGS) entry which is preliminary data.</text>
</comment>